<protein>
    <submittedName>
        <fullName evidence="1">Uncharacterized protein</fullName>
    </submittedName>
</protein>
<dbReference type="GO" id="GO:0000339">
    <property type="term" value="F:RNA cap binding"/>
    <property type="evidence" value="ECO:0007669"/>
    <property type="project" value="InterPro"/>
</dbReference>
<name>A0A1E7EUQ6_9STRA</name>
<gene>
    <name evidence="1" type="ORF">FRACYDRAFT_271371</name>
</gene>
<dbReference type="InterPro" id="IPR027159">
    <property type="entry name" value="CBP80"/>
</dbReference>
<dbReference type="InParanoid" id="A0A1E7EUQ6"/>
<dbReference type="KEGG" id="fcy:FRACYDRAFT_271371"/>
<dbReference type="GO" id="GO:0005846">
    <property type="term" value="C:nuclear cap binding complex"/>
    <property type="evidence" value="ECO:0007669"/>
    <property type="project" value="InterPro"/>
</dbReference>
<dbReference type="OrthoDB" id="49067at2759"/>
<sequence length="395" mass="44126">MTNLFEDYLPALVPAARDNISRWFAFHLTNTDYQWPSAYWQMLEPYATSTKPSSRGEFARRAIQVMVENVTDPSTVIRECLGGSKSLENECFPRKKILDVEHSEESAVSKLEIEIEKRVWDSRDEDPAVLQEYLLGEELTSSLVDVKETWLKTKALVRVLVSPVKKLQKVLTEAVSQNEDDEMVDDTHESKDYYMLVTDTVEKYTKTIAAILAKEAEQYGDITYGETSIIKEVEAIAYFNPDILRGLINCFLNSSVVESSSVVRWALGDLEGSTEADIVSRWWIFAIDALQQSTYSAEGIDGMVVDGSAAETSAMGAREKMLTYTVKRVCSLLATKNEKRLDPMQVDLLEGMKSVAFRAKFTDGSDANISALADLCSGFGGSMAVELLKSSLMQL</sequence>
<evidence type="ECO:0000313" key="1">
    <source>
        <dbReference type="EMBL" id="OEU09535.1"/>
    </source>
</evidence>
<dbReference type="GO" id="GO:0005634">
    <property type="term" value="C:nucleus"/>
    <property type="evidence" value="ECO:0007669"/>
    <property type="project" value="TreeGrafter"/>
</dbReference>
<accession>A0A1E7EUQ6</accession>
<dbReference type="PANTHER" id="PTHR12412">
    <property type="entry name" value="CAP BINDING PROTEIN"/>
    <property type="match status" value="1"/>
</dbReference>
<keyword evidence="2" id="KW-1185">Reference proteome</keyword>
<dbReference type="GO" id="GO:0006406">
    <property type="term" value="P:mRNA export from nucleus"/>
    <property type="evidence" value="ECO:0007669"/>
    <property type="project" value="InterPro"/>
</dbReference>
<dbReference type="PANTHER" id="PTHR12412:SF2">
    <property type="entry name" value="NUCLEAR CAP-BINDING PROTEIN SUBUNIT 1"/>
    <property type="match status" value="1"/>
</dbReference>
<organism evidence="1 2">
    <name type="scientific">Fragilariopsis cylindrus CCMP1102</name>
    <dbReference type="NCBI Taxonomy" id="635003"/>
    <lineage>
        <taxon>Eukaryota</taxon>
        <taxon>Sar</taxon>
        <taxon>Stramenopiles</taxon>
        <taxon>Ochrophyta</taxon>
        <taxon>Bacillariophyta</taxon>
        <taxon>Bacillariophyceae</taxon>
        <taxon>Bacillariophycidae</taxon>
        <taxon>Bacillariales</taxon>
        <taxon>Bacillariaceae</taxon>
        <taxon>Fragilariopsis</taxon>
    </lineage>
</organism>
<dbReference type="Gene3D" id="1.25.40.180">
    <property type="match status" value="1"/>
</dbReference>
<dbReference type="EMBL" id="KV784375">
    <property type="protein sequence ID" value="OEU09535.1"/>
    <property type="molecule type" value="Genomic_DNA"/>
</dbReference>
<dbReference type="AlphaFoldDB" id="A0A1E7EUQ6"/>
<reference evidence="1 2" key="1">
    <citation type="submission" date="2016-09" db="EMBL/GenBank/DDBJ databases">
        <title>Extensive genetic diversity and differential bi-allelic expression allows diatom success in the polar Southern Ocean.</title>
        <authorList>
            <consortium name="DOE Joint Genome Institute"/>
            <person name="Mock T."/>
            <person name="Otillar R.P."/>
            <person name="Strauss J."/>
            <person name="Dupont C."/>
            <person name="Frickenhaus S."/>
            <person name="Maumus F."/>
            <person name="Mcmullan M."/>
            <person name="Sanges R."/>
            <person name="Schmutz J."/>
            <person name="Toseland A."/>
            <person name="Valas R."/>
            <person name="Veluchamy A."/>
            <person name="Ward B.J."/>
            <person name="Allen A."/>
            <person name="Barry K."/>
            <person name="Falciatore A."/>
            <person name="Ferrante M."/>
            <person name="Fortunato A.E."/>
            <person name="Gloeckner G."/>
            <person name="Gruber A."/>
            <person name="Hipkin R."/>
            <person name="Janech M."/>
            <person name="Kroth P."/>
            <person name="Leese F."/>
            <person name="Lindquist E."/>
            <person name="Lyon B.R."/>
            <person name="Martin J."/>
            <person name="Mayer C."/>
            <person name="Parker M."/>
            <person name="Quesneville H."/>
            <person name="Raymond J."/>
            <person name="Uhlig C."/>
            <person name="Valentin K.U."/>
            <person name="Worden A.Z."/>
            <person name="Armbrust E.V."/>
            <person name="Bowler C."/>
            <person name="Green B."/>
            <person name="Moulton V."/>
            <person name="Van Oosterhout C."/>
            <person name="Grigoriev I."/>
        </authorList>
    </citation>
    <scope>NUCLEOTIDE SEQUENCE [LARGE SCALE GENOMIC DNA]</scope>
    <source>
        <strain evidence="1 2">CCMP1102</strain>
    </source>
</reference>
<dbReference type="GO" id="GO:0000184">
    <property type="term" value="P:nuclear-transcribed mRNA catabolic process, nonsense-mediated decay"/>
    <property type="evidence" value="ECO:0007669"/>
    <property type="project" value="TreeGrafter"/>
</dbReference>
<proteinExistence type="predicted"/>
<evidence type="ECO:0000313" key="2">
    <source>
        <dbReference type="Proteomes" id="UP000095751"/>
    </source>
</evidence>
<dbReference type="GO" id="GO:0003729">
    <property type="term" value="F:mRNA binding"/>
    <property type="evidence" value="ECO:0007669"/>
    <property type="project" value="TreeGrafter"/>
</dbReference>
<dbReference type="Proteomes" id="UP000095751">
    <property type="component" value="Unassembled WGS sequence"/>
</dbReference>